<gene>
    <name evidence="1" type="ORF">EST38_g10513</name>
</gene>
<dbReference type="InterPro" id="IPR036291">
    <property type="entry name" value="NAD(P)-bd_dom_sf"/>
</dbReference>
<evidence type="ECO:0000313" key="2">
    <source>
        <dbReference type="Proteomes" id="UP000290288"/>
    </source>
</evidence>
<evidence type="ECO:0008006" key="3">
    <source>
        <dbReference type="Google" id="ProtNLM"/>
    </source>
</evidence>
<proteinExistence type="predicted"/>
<evidence type="ECO:0000313" key="1">
    <source>
        <dbReference type="EMBL" id="RXW15340.1"/>
    </source>
</evidence>
<dbReference type="OrthoDB" id="419598at2759"/>
<dbReference type="EMBL" id="SDEE01000564">
    <property type="protein sequence ID" value="RXW15340.1"/>
    <property type="molecule type" value="Genomic_DNA"/>
</dbReference>
<dbReference type="PANTHER" id="PTHR43162">
    <property type="match status" value="1"/>
</dbReference>
<organism evidence="1 2">
    <name type="scientific">Candolleomyces aberdarensis</name>
    <dbReference type="NCBI Taxonomy" id="2316362"/>
    <lineage>
        <taxon>Eukaryota</taxon>
        <taxon>Fungi</taxon>
        <taxon>Dikarya</taxon>
        <taxon>Basidiomycota</taxon>
        <taxon>Agaricomycotina</taxon>
        <taxon>Agaricomycetes</taxon>
        <taxon>Agaricomycetidae</taxon>
        <taxon>Agaricales</taxon>
        <taxon>Agaricineae</taxon>
        <taxon>Psathyrellaceae</taxon>
        <taxon>Candolleomyces</taxon>
    </lineage>
</organism>
<dbReference type="SUPFAM" id="SSF51735">
    <property type="entry name" value="NAD(P)-binding Rossmann-fold domains"/>
    <property type="match status" value="1"/>
</dbReference>
<reference evidence="1 2" key="1">
    <citation type="submission" date="2019-01" db="EMBL/GenBank/DDBJ databases">
        <title>Draft genome sequence of Psathyrella aberdarensis IHI B618.</title>
        <authorList>
            <person name="Buettner E."/>
            <person name="Kellner H."/>
        </authorList>
    </citation>
    <scope>NUCLEOTIDE SEQUENCE [LARGE SCALE GENOMIC DNA]</scope>
    <source>
        <strain evidence="1 2">IHI B618</strain>
    </source>
</reference>
<keyword evidence="2" id="KW-1185">Reference proteome</keyword>
<dbReference type="STRING" id="2316362.A0A4Q2D758"/>
<sequence length="108" mass="11940">MSILITGGALSQVGSVIAQLLKDAHQNVIIGSRSGRVPQGFESVKLDWMDVSTFQNPFKIPGTSINNGVKRFFLMSGSAIEKEADFGTAKVWKYLDEKKLDYFTLRPT</sequence>
<comment type="caution">
    <text evidence="1">The sequence shown here is derived from an EMBL/GenBank/DDBJ whole genome shotgun (WGS) entry which is preliminary data.</text>
</comment>
<dbReference type="InterPro" id="IPR051604">
    <property type="entry name" value="Ergot_Alk_Oxidoreductase"/>
</dbReference>
<accession>A0A4Q2D758</accession>
<dbReference type="Proteomes" id="UP000290288">
    <property type="component" value="Unassembled WGS sequence"/>
</dbReference>
<protein>
    <recommendedName>
        <fullName evidence="3">NAD-dependent epimerase/dehydratase domain-containing protein</fullName>
    </recommendedName>
</protein>
<name>A0A4Q2D758_9AGAR</name>
<dbReference type="PANTHER" id="PTHR43162:SF1">
    <property type="entry name" value="PRESTALK A DIFFERENTIATION PROTEIN A"/>
    <property type="match status" value="1"/>
</dbReference>
<dbReference type="AlphaFoldDB" id="A0A4Q2D758"/>